<dbReference type="PROSITE" id="PS51885">
    <property type="entry name" value="NEPRILYSIN"/>
    <property type="match status" value="1"/>
</dbReference>
<keyword evidence="13" id="KW-1185">Reference proteome</keyword>
<keyword evidence="5" id="KW-0378">Hydrolase</keyword>
<dbReference type="InterPro" id="IPR018497">
    <property type="entry name" value="Peptidase_M13_C"/>
</dbReference>
<feature type="domain" description="Peptidase M13 N-terminal" evidence="11">
    <location>
        <begin position="143"/>
        <end position="261"/>
    </location>
</feature>
<sequence>MAQPRASTDEENAPLLDNPNSSPSESSSPLKAIFSPSRPLTLLEKVLGGLAVLLLLLASIFIGLFAGAEGLLKKERNGHGHGHGGKTEYATSTFTATTTSYGTTTVIPAPGPTGKPDSKLCLTPECVILSSSILQSLNQSVDPCEDFYEFATGGWQASHSIPADRGLYGAFNEVNDNNKNILIKVLDSISSDKPSKDASADEKNLAKLKAVYNSCIDIEHLNEVGRKPLIQLTDHIVDIFGEFDVDSLSSSDLLDESAEWKGTFDESYTVPADLVASAEEAEQLRQSKKTGGVRWEVPSSRAEGVQEFYEYRPNEEREERITKTLAWLHSRGVQGLVNFEIEGDAGGEDSQVQSLWLYQAFGGLPSKEYYEEKPILDLYQSVVAGILTDIAEHTSIRERKDKRDLLSDLEVAVELGQEDAKGLIEELLEAAEEEDNWPWPWPGSERNGSKDGNGKHDGGKTSKEPTDERMEKLAAKVVHFERELMRAGADPEYLFNPHYAYNPYSTKTVGKMLPFLDIPTYLSTFSPRSYPVNITVTHPPYLKSVTNLIDKTPDHVLSGYFVTRLALTYASALGPKVTIRQEKKRLDDVLKGIKKGTEENRQDVCLNWVDEIVGFIAGREFVREAFSPEAKAEGEHIINSIVKAFHEKLPHIPWMDAESARAAQKKAEAIIPKVGYPLYPNTTNPESLENWYGRLDIKENDFFGNVLGSTLLEESRTWLGLGRKRNRDSWEMYPQSELGNLHQRDWDEADTALAVNAYYSPPDGEIVFPAGILQPPFYSQAWPAHLRYGAFGAVAAHELTHAFDNSGSQYDERGRLRDWWTKQTVKDFEERAQCVARQYSKYYVFDGEGKKVYVNGNLTNGEDIADSGLAQAFLAWQNSVSSSSSKGSEKLPGLDFSDEQLFFLAFARVWAQLTRPATAVSRVRTDPHSPPYWRATGTLKNLGAFHEAFGCKVGSPMNPPKKDQCELW</sequence>
<dbReference type="PRINTS" id="PR00786">
    <property type="entry name" value="NEPRILYSIN"/>
</dbReference>
<keyword evidence="9" id="KW-0812">Transmembrane</keyword>
<dbReference type="KEGG" id="kbi:30213440"/>
<comment type="similarity">
    <text evidence="2">Belongs to the peptidase M13 family.</text>
</comment>
<reference evidence="12" key="2">
    <citation type="submission" date="2024-02" db="EMBL/GenBank/DDBJ databases">
        <title>Comparative genomics of Cryptococcus and Kwoniella reveals pathogenesis evolution and contrasting modes of karyotype evolution via chromosome fusion or intercentromeric recombination.</title>
        <authorList>
            <person name="Coelho M.A."/>
            <person name="David-Palma M."/>
            <person name="Shea T."/>
            <person name="Bowers K."/>
            <person name="McGinley-Smith S."/>
            <person name="Mohammad A.W."/>
            <person name="Gnirke A."/>
            <person name="Yurkov A.M."/>
            <person name="Nowrousian M."/>
            <person name="Sun S."/>
            <person name="Cuomo C.A."/>
            <person name="Heitman J."/>
        </authorList>
    </citation>
    <scope>NUCLEOTIDE SEQUENCE</scope>
    <source>
        <strain evidence="12">CBS 10118</strain>
    </source>
</reference>
<dbReference type="Gene3D" id="1.10.1380.10">
    <property type="entry name" value="Neutral endopeptidase , domain2"/>
    <property type="match status" value="2"/>
</dbReference>
<dbReference type="GO" id="GO:0016485">
    <property type="term" value="P:protein processing"/>
    <property type="evidence" value="ECO:0007669"/>
    <property type="project" value="TreeGrafter"/>
</dbReference>
<dbReference type="GO" id="GO:0046872">
    <property type="term" value="F:metal ion binding"/>
    <property type="evidence" value="ECO:0007669"/>
    <property type="project" value="UniProtKB-KW"/>
</dbReference>
<keyword evidence="7" id="KW-0482">Metalloprotease</keyword>
<evidence type="ECO:0000256" key="2">
    <source>
        <dbReference type="ARBA" id="ARBA00007357"/>
    </source>
</evidence>
<feature type="domain" description="Peptidase M13 C-terminal" evidence="10">
    <location>
        <begin position="756"/>
        <end position="965"/>
    </location>
</feature>
<evidence type="ECO:0000256" key="5">
    <source>
        <dbReference type="ARBA" id="ARBA00022801"/>
    </source>
</evidence>
<dbReference type="GeneID" id="30213440"/>
<evidence type="ECO:0000256" key="4">
    <source>
        <dbReference type="ARBA" id="ARBA00022723"/>
    </source>
</evidence>
<keyword evidence="9" id="KW-0472">Membrane</keyword>
<keyword evidence="3" id="KW-0645">Protease</keyword>
<reference evidence="12" key="1">
    <citation type="submission" date="2013-07" db="EMBL/GenBank/DDBJ databases">
        <authorList>
            <consortium name="The Broad Institute Genome Sequencing Platform"/>
            <person name="Cuomo C."/>
            <person name="Litvintseva A."/>
            <person name="Chen Y."/>
            <person name="Heitman J."/>
            <person name="Sun S."/>
            <person name="Springer D."/>
            <person name="Dromer F."/>
            <person name="Young S.K."/>
            <person name="Zeng Q."/>
            <person name="Gargeya S."/>
            <person name="Fitzgerald M."/>
            <person name="Abouelleil A."/>
            <person name="Alvarado L."/>
            <person name="Berlin A.M."/>
            <person name="Chapman S.B."/>
            <person name="Dewar J."/>
            <person name="Goldberg J."/>
            <person name="Griggs A."/>
            <person name="Gujja S."/>
            <person name="Hansen M."/>
            <person name="Howarth C."/>
            <person name="Imamovic A."/>
            <person name="Larimer J."/>
            <person name="McCowan C."/>
            <person name="Murphy C."/>
            <person name="Pearson M."/>
            <person name="Priest M."/>
            <person name="Roberts A."/>
            <person name="Saif S."/>
            <person name="Shea T."/>
            <person name="Sykes S."/>
            <person name="Wortman J."/>
            <person name="Nusbaum C."/>
            <person name="Birren B."/>
        </authorList>
    </citation>
    <scope>NUCLEOTIDE SEQUENCE</scope>
    <source>
        <strain evidence="12">CBS 10118</strain>
    </source>
</reference>
<organism evidence="12 13">
    <name type="scientific">Kwoniella bestiolae CBS 10118</name>
    <dbReference type="NCBI Taxonomy" id="1296100"/>
    <lineage>
        <taxon>Eukaryota</taxon>
        <taxon>Fungi</taxon>
        <taxon>Dikarya</taxon>
        <taxon>Basidiomycota</taxon>
        <taxon>Agaricomycotina</taxon>
        <taxon>Tremellomycetes</taxon>
        <taxon>Tremellales</taxon>
        <taxon>Cryptococcaceae</taxon>
        <taxon>Kwoniella</taxon>
    </lineage>
</organism>
<name>A0AAJ8K7Y2_9TREE</name>
<proteinExistence type="inferred from homology"/>
<evidence type="ECO:0000256" key="8">
    <source>
        <dbReference type="SAM" id="MobiDB-lite"/>
    </source>
</evidence>
<keyword evidence="9" id="KW-1133">Transmembrane helix</keyword>
<dbReference type="PANTHER" id="PTHR11733">
    <property type="entry name" value="ZINC METALLOPROTEASE FAMILY M13 NEPRILYSIN-RELATED"/>
    <property type="match status" value="1"/>
</dbReference>
<dbReference type="PANTHER" id="PTHR11733:SF167">
    <property type="entry name" value="FI17812P1-RELATED"/>
    <property type="match status" value="1"/>
</dbReference>
<evidence type="ECO:0000259" key="11">
    <source>
        <dbReference type="Pfam" id="PF05649"/>
    </source>
</evidence>
<evidence type="ECO:0000256" key="1">
    <source>
        <dbReference type="ARBA" id="ARBA00001947"/>
    </source>
</evidence>
<dbReference type="GO" id="GO:0004222">
    <property type="term" value="F:metalloendopeptidase activity"/>
    <property type="evidence" value="ECO:0007669"/>
    <property type="project" value="InterPro"/>
</dbReference>
<comment type="cofactor">
    <cofactor evidence="1">
        <name>Zn(2+)</name>
        <dbReference type="ChEBI" id="CHEBI:29105"/>
    </cofactor>
</comment>
<dbReference type="GO" id="GO:0005886">
    <property type="term" value="C:plasma membrane"/>
    <property type="evidence" value="ECO:0007669"/>
    <property type="project" value="TreeGrafter"/>
</dbReference>
<feature type="domain" description="Peptidase M13 N-terminal" evidence="11">
    <location>
        <begin position="467"/>
        <end position="677"/>
    </location>
</feature>
<dbReference type="EMBL" id="CP144543">
    <property type="protein sequence ID" value="WVW82876.1"/>
    <property type="molecule type" value="Genomic_DNA"/>
</dbReference>
<feature type="compositionally biased region" description="Basic and acidic residues" evidence="8">
    <location>
        <begin position="447"/>
        <end position="468"/>
    </location>
</feature>
<evidence type="ECO:0000256" key="3">
    <source>
        <dbReference type="ARBA" id="ARBA00022670"/>
    </source>
</evidence>
<evidence type="ECO:0000256" key="6">
    <source>
        <dbReference type="ARBA" id="ARBA00022833"/>
    </source>
</evidence>
<accession>A0AAJ8K7Y2</accession>
<evidence type="ECO:0000259" key="10">
    <source>
        <dbReference type="Pfam" id="PF01431"/>
    </source>
</evidence>
<evidence type="ECO:0000256" key="9">
    <source>
        <dbReference type="SAM" id="Phobius"/>
    </source>
</evidence>
<evidence type="ECO:0000256" key="7">
    <source>
        <dbReference type="ARBA" id="ARBA00023049"/>
    </source>
</evidence>
<feature type="transmembrane region" description="Helical" evidence="9">
    <location>
        <begin position="46"/>
        <end position="66"/>
    </location>
</feature>
<evidence type="ECO:0000313" key="13">
    <source>
        <dbReference type="Proteomes" id="UP000092730"/>
    </source>
</evidence>
<keyword evidence="4" id="KW-0479">Metal-binding</keyword>
<dbReference type="SUPFAM" id="SSF55486">
    <property type="entry name" value="Metalloproteases ('zincins'), catalytic domain"/>
    <property type="match status" value="2"/>
</dbReference>
<gene>
    <name evidence="12" type="ORF">I302_104888</name>
</gene>
<feature type="compositionally biased region" description="Low complexity" evidence="8">
    <location>
        <begin position="13"/>
        <end position="30"/>
    </location>
</feature>
<dbReference type="CDD" id="cd08662">
    <property type="entry name" value="M13"/>
    <property type="match status" value="1"/>
</dbReference>
<dbReference type="AlphaFoldDB" id="A0AAJ8K7Y2"/>
<dbReference type="Pfam" id="PF01431">
    <property type="entry name" value="Peptidase_M13"/>
    <property type="match status" value="1"/>
</dbReference>
<evidence type="ECO:0000313" key="12">
    <source>
        <dbReference type="EMBL" id="WVW82876.1"/>
    </source>
</evidence>
<dbReference type="RefSeq" id="XP_065726030.1">
    <property type="nucleotide sequence ID" value="XM_065869958.1"/>
</dbReference>
<dbReference type="Pfam" id="PF05649">
    <property type="entry name" value="Peptidase_M13_N"/>
    <property type="match status" value="2"/>
</dbReference>
<dbReference type="InterPro" id="IPR024079">
    <property type="entry name" value="MetalloPept_cat_dom_sf"/>
</dbReference>
<dbReference type="Gene3D" id="3.40.390.10">
    <property type="entry name" value="Collagenase (Catalytic Domain)"/>
    <property type="match status" value="2"/>
</dbReference>
<evidence type="ECO:0008006" key="14">
    <source>
        <dbReference type="Google" id="ProtNLM"/>
    </source>
</evidence>
<dbReference type="InterPro" id="IPR042089">
    <property type="entry name" value="Peptidase_M13_dom_2"/>
</dbReference>
<dbReference type="InterPro" id="IPR008753">
    <property type="entry name" value="Peptidase_M13_N"/>
</dbReference>
<dbReference type="Proteomes" id="UP000092730">
    <property type="component" value="Chromosome 3"/>
</dbReference>
<protein>
    <recommendedName>
        <fullName evidence="14">Endothelin-converting enzyme</fullName>
    </recommendedName>
</protein>
<feature type="region of interest" description="Disordered" evidence="8">
    <location>
        <begin position="432"/>
        <end position="468"/>
    </location>
</feature>
<keyword evidence="6" id="KW-0862">Zinc</keyword>
<feature type="region of interest" description="Disordered" evidence="8">
    <location>
        <begin position="1"/>
        <end position="30"/>
    </location>
</feature>
<dbReference type="InterPro" id="IPR000718">
    <property type="entry name" value="Peptidase_M13"/>
</dbReference>